<feature type="domain" description="HTH tetR-type" evidence="5">
    <location>
        <begin position="11"/>
        <end position="71"/>
    </location>
</feature>
<gene>
    <name evidence="6" type="ORF">Dia5BBH33_15120</name>
</gene>
<dbReference type="PANTHER" id="PTHR30055:SF234">
    <property type="entry name" value="HTH-TYPE TRANSCRIPTIONAL REGULATOR BETI"/>
    <property type="match status" value="1"/>
</dbReference>
<proteinExistence type="predicted"/>
<dbReference type="Proteomes" id="UP000320585">
    <property type="component" value="Chromosome"/>
</dbReference>
<dbReference type="GO" id="GO:0000976">
    <property type="term" value="F:transcription cis-regulatory region binding"/>
    <property type="evidence" value="ECO:0007669"/>
    <property type="project" value="TreeGrafter"/>
</dbReference>
<evidence type="ECO:0000313" key="7">
    <source>
        <dbReference type="Proteomes" id="UP000320585"/>
    </source>
</evidence>
<dbReference type="InterPro" id="IPR023772">
    <property type="entry name" value="DNA-bd_HTH_TetR-type_CS"/>
</dbReference>
<evidence type="ECO:0000259" key="5">
    <source>
        <dbReference type="PROSITE" id="PS50977"/>
    </source>
</evidence>
<dbReference type="RefSeq" id="WP_143332670.1">
    <property type="nucleotide sequence ID" value="NZ_AP019697.1"/>
</dbReference>
<feature type="DNA-binding region" description="H-T-H motif" evidence="4">
    <location>
        <begin position="34"/>
        <end position="53"/>
    </location>
</feature>
<keyword evidence="3" id="KW-0804">Transcription</keyword>
<name>A0A8D4UVA4_9FIRM</name>
<sequence length="217" mass="24829">MSDRKLTGKGEKVREKMIAATVKILQQEGFKKATVRSIAKEADVNIASVRYYFGSKEELIGCALEYMMGNLENIVAYLDDTRLSARERLKKYIIAYFHLARQHPALFRSISNPSSDDAKDTYFIYLSLLHSQCWSKVIRNIAEITGYTDPADLDLKAMQIFSAVEFPIILESNKADSFISNYTDSDTLSRYVDILLDNAEEKNEKKEYLKEIMHGVK</sequence>
<dbReference type="InterPro" id="IPR001647">
    <property type="entry name" value="HTH_TetR"/>
</dbReference>
<dbReference type="SUPFAM" id="SSF46689">
    <property type="entry name" value="Homeodomain-like"/>
    <property type="match status" value="1"/>
</dbReference>
<dbReference type="PROSITE" id="PS50977">
    <property type="entry name" value="HTH_TETR_2"/>
    <property type="match status" value="1"/>
</dbReference>
<organism evidence="6 7">
    <name type="scientific">Dialister hominis</name>
    <dbReference type="NCBI Taxonomy" id="2582419"/>
    <lineage>
        <taxon>Bacteria</taxon>
        <taxon>Bacillati</taxon>
        <taxon>Bacillota</taxon>
        <taxon>Negativicutes</taxon>
        <taxon>Veillonellales</taxon>
        <taxon>Veillonellaceae</taxon>
        <taxon>Dialister</taxon>
    </lineage>
</organism>
<dbReference type="OrthoDB" id="9789566at2"/>
<protein>
    <recommendedName>
        <fullName evidence="5">HTH tetR-type domain-containing protein</fullName>
    </recommendedName>
</protein>
<evidence type="ECO:0000256" key="3">
    <source>
        <dbReference type="ARBA" id="ARBA00023163"/>
    </source>
</evidence>
<dbReference type="Pfam" id="PF00440">
    <property type="entry name" value="TetR_N"/>
    <property type="match status" value="1"/>
</dbReference>
<dbReference type="EMBL" id="AP019697">
    <property type="protein sequence ID" value="BBK25577.1"/>
    <property type="molecule type" value="Genomic_DNA"/>
</dbReference>
<dbReference type="PRINTS" id="PR00455">
    <property type="entry name" value="HTHTETR"/>
</dbReference>
<dbReference type="AlphaFoldDB" id="A0A8D4UVA4"/>
<evidence type="ECO:0000256" key="2">
    <source>
        <dbReference type="ARBA" id="ARBA00023125"/>
    </source>
</evidence>
<evidence type="ECO:0000256" key="1">
    <source>
        <dbReference type="ARBA" id="ARBA00023015"/>
    </source>
</evidence>
<dbReference type="GO" id="GO:0003700">
    <property type="term" value="F:DNA-binding transcription factor activity"/>
    <property type="evidence" value="ECO:0007669"/>
    <property type="project" value="TreeGrafter"/>
</dbReference>
<keyword evidence="2 4" id="KW-0238">DNA-binding</keyword>
<dbReference type="Gene3D" id="1.10.357.10">
    <property type="entry name" value="Tetracycline Repressor, domain 2"/>
    <property type="match status" value="1"/>
</dbReference>
<dbReference type="KEGG" id="dho:Dia5BBH33_15120"/>
<dbReference type="PANTHER" id="PTHR30055">
    <property type="entry name" value="HTH-TYPE TRANSCRIPTIONAL REGULATOR RUTR"/>
    <property type="match status" value="1"/>
</dbReference>
<dbReference type="InterPro" id="IPR009057">
    <property type="entry name" value="Homeodomain-like_sf"/>
</dbReference>
<dbReference type="GeneID" id="92716738"/>
<keyword evidence="7" id="KW-1185">Reference proteome</keyword>
<evidence type="ECO:0000313" key="6">
    <source>
        <dbReference type="EMBL" id="BBK25577.1"/>
    </source>
</evidence>
<dbReference type="PROSITE" id="PS01081">
    <property type="entry name" value="HTH_TETR_1"/>
    <property type="match status" value="1"/>
</dbReference>
<keyword evidence="1" id="KW-0805">Transcription regulation</keyword>
<dbReference type="Gene3D" id="1.10.10.60">
    <property type="entry name" value="Homeodomain-like"/>
    <property type="match status" value="1"/>
</dbReference>
<evidence type="ECO:0000256" key="4">
    <source>
        <dbReference type="PROSITE-ProRule" id="PRU00335"/>
    </source>
</evidence>
<dbReference type="InterPro" id="IPR050109">
    <property type="entry name" value="HTH-type_TetR-like_transc_reg"/>
</dbReference>
<reference evidence="7" key="1">
    <citation type="submission" date="2019-05" db="EMBL/GenBank/DDBJ databases">
        <title>Complete genome sequencing of Dialister sp. strain 5BBH33.</title>
        <authorList>
            <person name="Sakamoto M."/>
            <person name="Murakami T."/>
            <person name="Mori H."/>
        </authorList>
    </citation>
    <scope>NUCLEOTIDE SEQUENCE [LARGE SCALE GENOMIC DNA]</scope>
    <source>
        <strain evidence="7">5BBH33</strain>
    </source>
</reference>
<accession>A0A8D4UVA4</accession>